<feature type="signal peptide" evidence="1">
    <location>
        <begin position="1"/>
        <end position="20"/>
    </location>
</feature>
<evidence type="ECO:0000313" key="4">
    <source>
        <dbReference type="Proteomes" id="UP000704712"/>
    </source>
</evidence>
<gene>
    <name evidence="3" type="ORF">GN958_ATG21705</name>
    <name evidence="2" type="ORF">GN958_ATG21773</name>
</gene>
<reference evidence="3" key="1">
    <citation type="submission" date="2020-03" db="EMBL/GenBank/DDBJ databases">
        <title>Hybrid Assembly of Korean Phytophthora infestans isolates.</title>
        <authorList>
            <person name="Prokchorchik M."/>
            <person name="Lee Y."/>
            <person name="Seo J."/>
            <person name="Cho J.-H."/>
            <person name="Park Y.-E."/>
            <person name="Jang D.-C."/>
            <person name="Im J.-S."/>
            <person name="Choi J.-G."/>
            <person name="Park H.-J."/>
            <person name="Lee G.-B."/>
            <person name="Lee Y.-G."/>
            <person name="Hong S.-Y."/>
            <person name="Cho K."/>
            <person name="Sohn K.H."/>
        </authorList>
    </citation>
    <scope>NUCLEOTIDE SEQUENCE</scope>
    <source>
        <strain evidence="3">KR_2_A2</strain>
    </source>
</reference>
<protein>
    <recommendedName>
        <fullName evidence="5">Secreted protein</fullName>
    </recommendedName>
</protein>
<evidence type="ECO:0000256" key="1">
    <source>
        <dbReference type="SAM" id="SignalP"/>
    </source>
</evidence>
<accession>A0A8S9TKZ2</accession>
<dbReference type="Proteomes" id="UP000704712">
    <property type="component" value="Unassembled WGS sequence"/>
</dbReference>
<dbReference type="EMBL" id="JAACNO010002989">
    <property type="protein sequence ID" value="KAF4129150.1"/>
    <property type="molecule type" value="Genomic_DNA"/>
</dbReference>
<proteinExistence type="predicted"/>
<feature type="non-terminal residue" evidence="3">
    <location>
        <position position="184"/>
    </location>
</feature>
<sequence>TLRSLLVLVLVLVLMSLLSVQFVNKLPRSGANTFTHSKPQAFRSVVVRARTAVSLHLSPPLATPVHTHSNAFVTAFVLVSVLVKSLNSSFSAYSPFSSHRPLVVDFNSLRLLSLARFVASLALSDCASRPGSLVTLSEHWIALPVHVARHGSVGRGRLLTPAAYPIFAVLPRRPNFRLECRVAL</sequence>
<dbReference type="EMBL" id="JAACNO010003021">
    <property type="protein sequence ID" value="KAF4129024.1"/>
    <property type="molecule type" value="Genomic_DNA"/>
</dbReference>
<organism evidence="3 4">
    <name type="scientific">Phytophthora infestans</name>
    <name type="common">Potato late blight agent</name>
    <name type="synonym">Botrytis infestans</name>
    <dbReference type="NCBI Taxonomy" id="4787"/>
    <lineage>
        <taxon>Eukaryota</taxon>
        <taxon>Sar</taxon>
        <taxon>Stramenopiles</taxon>
        <taxon>Oomycota</taxon>
        <taxon>Peronosporomycetes</taxon>
        <taxon>Peronosporales</taxon>
        <taxon>Peronosporaceae</taxon>
        <taxon>Phytophthora</taxon>
    </lineage>
</organism>
<evidence type="ECO:0000313" key="2">
    <source>
        <dbReference type="EMBL" id="KAF4129024.1"/>
    </source>
</evidence>
<dbReference type="AlphaFoldDB" id="A0A8S9TKZ2"/>
<feature type="chain" id="PRO_5036434996" description="Secreted protein" evidence="1">
    <location>
        <begin position="21"/>
        <end position="184"/>
    </location>
</feature>
<keyword evidence="1" id="KW-0732">Signal</keyword>
<comment type="caution">
    <text evidence="3">The sequence shown here is derived from an EMBL/GenBank/DDBJ whole genome shotgun (WGS) entry which is preliminary data.</text>
</comment>
<evidence type="ECO:0000313" key="3">
    <source>
        <dbReference type="EMBL" id="KAF4129150.1"/>
    </source>
</evidence>
<evidence type="ECO:0008006" key="5">
    <source>
        <dbReference type="Google" id="ProtNLM"/>
    </source>
</evidence>
<name>A0A8S9TKZ2_PHYIN</name>